<evidence type="ECO:0000313" key="3">
    <source>
        <dbReference type="EMBL" id="GIC88969.1"/>
    </source>
</evidence>
<protein>
    <recommendedName>
        <fullName evidence="2">Nephrocystin 3-like N-terminal domain-containing protein</fullName>
    </recommendedName>
</protein>
<dbReference type="EMBL" id="BBXM02000004">
    <property type="protein sequence ID" value="GIC88969.1"/>
    <property type="molecule type" value="Genomic_DNA"/>
</dbReference>
<reference evidence="3" key="2">
    <citation type="submission" date="2021-01" db="EMBL/GenBank/DDBJ databases">
        <title>Pan-genome distribution and transcriptional activeness of fungal secondary metabolism genes in Aspergillus section Fumigati.</title>
        <authorList>
            <person name="Takahashi H."/>
            <person name="Umemura M."/>
            <person name="Ninomiya A."/>
            <person name="Kusuya Y."/>
            <person name="Urayama S."/>
            <person name="Shimizu M."/>
            <person name="Watanabe A."/>
            <person name="Kamei K."/>
            <person name="Yaguchi T."/>
            <person name="Hagiwara D."/>
        </authorList>
    </citation>
    <scope>NUCLEOTIDE SEQUENCE</scope>
    <source>
        <strain evidence="3">IFM 46973</strain>
    </source>
</reference>
<name>A0A8E0QT98_9EURO</name>
<gene>
    <name evidence="3" type="ORF">Aud_005371</name>
</gene>
<dbReference type="AlphaFoldDB" id="A0A8E0QT98"/>
<proteinExistence type="predicted"/>
<evidence type="ECO:0000259" key="2">
    <source>
        <dbReference type="Pfam" id="PF24883"/>
    </source>
</evidence>
<dbReference type="Proteomes" id="UP000036893">
    <property type="component" value="Unassembled WGS sequence"/>
</dbReference>
<dbReference type="InterPro" id="IPR027417">
    <property type="entry name" value="P-loop_NTPase"/>
</dbReference>
<dbReference type="RefSeq" id="XP_043146235.1">
    <property type="nucleotide sequence ID" value="XM_043290300.1"/>
</dbReference>
<organism evidence="3 4">
    <name type="scientific">Aspergillus udagawae</name>
    <dbReference type="NCBI Taxonomy" id="91492"/>
    <lineage>
        <taxon>Eukaryota</taxon>
        <taxon>Fungi</taxon>
        <taxon>Dikarya</taxon>
        <taxon>Ascomycota</taxon>
        <taxon>Pezizomycotina</taxon>
        <taxon>Eurotiomycetes</taxon>
        <taxon>Eurotiomycetidae</taxon>
        <taxon>Eurotiales</taxon>
        <taxon>Aspergillaceae</taxon>
        <taxon>Aspergillus</taxon>
        <taxon>Aspergillus subgen. Fumigati</taxon>
    </lineage>
</organism>
<dbReference type="Pfam" id="PF24883">
    <property type="entry name" value="NPHP3_N"/>
    <property type="match status" value="1"/>
</dbReference>
<reference evidence="3" key="1">
    <citation type="journal article" date="2015" name="Genome Announc.">
        <title>Draft Genome Sequence of the Pathogenic Filamentous Fungus Aspergillus udagawae Strain IFM 46973T.</title>
        <authorList>
            <person name="Kusuya Y."/>
            <person name="Takahashi-Nakaguchi A."/>
            <person name="Takahashi H."/>
            <person name="Yaguchi T."/>
        </authorList>
    </citation>
    <scope>NUCLEOTIDE SEQUENCE</scope>
    <source>
        <strain evidence="3">IFM 46973</strain>
    </source>
</reference>
<dbReference type="SUPFAM" id="SSF52540">
    <property type="entry name" value="P-loop containing nucleoside triphosphate hydrolases"/>
    <property type="match status" value="1"/>
</dbReference>
<keyword evidence="1" id="KW-0677">Repeat</keyword>
<feature type="domain" description="Nephrocystin 3-like N-terminal" evidence="2">
    <location>
        <begin position="2"/>
        <end position="140"/>
    </location>
</feature>
<dbReference type="PANTHER" id="PTHR10039">
    <property type="entry name" value="AMELOGENIN"/>
    <property type="match status" value="1"/>
</dbReference>
<dbReference type="Gene3D" id="3.40.50.300">
    <property type="entry name" value="P-loop containing nucleotide triphosphate hydrolases"/>
    <property type="match status" value="1"/>
</dbReference>
<dbReference type="GeneID" id="66992847"/>
<comment type="caution">
    <text evidence="3">The sequence shown here is derived from an EMBL/GenBank/DDBJ whole genome shotgun (WGS) entry which is preliminary data.</text>
</comment>
<sequence length="462" mass="53341">MAGTGKSTISRTVARQLKAKGLLGASFFFRKGEEDRGNAKKLFPTLIEQLATSIPQLTPSVQNAIDKDPNISERFLREQFESLLYWPLLETKQHVAAPMIVVIDALDECEREDDIRLILRLLPQVQKSNSVRLRFLLTSRPELHIRLEFKTANNHQALVLHEIPEPVIEHDIALYFETKFTQLRQEHSFPPYWPGEKTIKVLVNRTVPLFIAAATVYRFVADVNWNPKKRLQAILADRSVYVSKMGSTYLPVLKQLLVSQDKRETKELVQEFKKIVGVIVVLATPLSVKSLSRLLEREPDDIKYRLARLHSVLNTPDDLDRPVRLLHLSFRDFLLDTKTRQAEETEQFWIDEKAVHQTLTYYCLKVMQRCLRKNICHLPEDSTQHNEIDIHSIDHHLPPELRYACRYWTQHLAESQDPMTGLVQAFSFLEEHFLHWLEASSVLGIISEVVGAIARLQSVIPV</sequence>
<dbReference type="PANTHER" id="PTHR10039:SF17">
    <property type="entry name" value="FUNGAL STAND N-TERMINAL GOODBYE DOMAIN-CONTAINING PROTEIN-RELATED"/>
    <property type="match status" value="1"/>
</dbReference>
<dbReference type="InterPro" id="IPR056884">
    <property type="entry name" value="NPHP3-like_N"/>
</dbReference>
<evidence type="ECO:0000313" key="4">
    <source>
        <dbReference type="Proteomes" id="UP000036893"/>
    </source>
</evidence>
<accession>A0A8E0QT98</accession>
<evidence type="ECO:0000256" key="1">
    <source>
        <dbReference type="ARBA" id="ARBA00022737"/>
    </source>
</evidence>